<evidence type="ECO:0000313" key="1">
    <source>
        <dbReference type="EMBL" id="MCM2677946.1"/>
    </source>
</evidence>
<dbReference type="RefSeq" id="WP_251611740.1">
    <property type="nucleotide sequence ID" value="NZ_JAMQJY010000007.1"/>
</dbReference>
<evidence type="ECO:0000313" key="2">
    <source>
        <dbReference type="Proteomes" id="UP001203665"/>
    </source>
</evidence>
<proteinExistence type="predicted"/>
<dbReference type="InterPro" id="IPR028212">
    <property type="entry name" value="GHL6"/>
</dbReference>
<reference evidence="1" key="1">
    <citation type="submission" date="2022-06" db="EMBL/GenBank/DDBJ databases">
        <title>Alkalicoccobacillus porphyridii sp. nov., isolated from a marine red alga, Porphyridium purpureum and reclassification of Shouchella plakortidis and Shouchella gibsonii as Alkalicoccobacillus plakortidis comb. nov. and Alkalicoccobacillus gibsonii comb. nov.</title>
        <authorList>
            <person name="Kim K.H."/>
            <person name="Lee J.K."/>
            <person name="Han D.M."/>
            <person name="Baek J.H."/>
            <person name="Jeon C.O."/>
        </authorList>
    </citation>
    <scope>NUCLEOTIDE SEQUENCE</scope>
    <source>
        <strain evidence="1">DSM 19153</strain>
    </source>
</reference>
<dbReference type="EMBL" id="JAMQJY010000007">
    <property type="protein sequence ID" value="MCM2677946.1"/>
    <property type="molecule type" value="Genomic_DNA"/>
</dbReference>
<dbReference type="InterPro" id="IPR017853">
    <property type="entry name" value="GH"/>
</dbReference>
<name>A0ABT0XPZ6_9BACI</name>
<keyword evidence="2" id="KW-1185">Reference proteome</keyword>
<organism evidence="1 2">
    <name type="scientific">Alkalicoccobacillus plakortidis</name>
    <dbReference type="NCBI Taxonomy" id="444060"/>
    <lineage>
        <taxon>Bacteria</taxon>
        <taxon>Bacillati</taxon>
        <taxon>Bacillota</taxon>
        <taxon>Bacilli</taxon>
        <taxon>Bacillales</taxon>
        <taxon>Bacillaceae</taxon>
        <taxon>Alkalicoccobacillus</taxon>
    </lineage>
</organism>
<dbReference type="Proteomes" id="UP001203665">
    <property type="component" value="Unassembled WGS sequence"/>
</dbReference>
<dbReference type="Pfam" id="PF14871">
    <property type="entry name" value="GHL6"/>
    <property type="match status" value="1"/>
</dbReference>
<comment type="caution">
    <text evidence="1">The sequence shown here is derived from an EMBL/GenBank/DDBJ whole genome shotgun (WGS) entry which is preliminary data.</text>
</comment>
<gene>
    <name evidence="1" type="ORF">NDM98_22730</name>
</gene>
<dbReference type="SUPFAM" id="SSF51445">
    <property type="entry name" value="(Trans)glycosidases"/>
    <property type="match status" value="1"/>
</dbReference>
<dbReference type="Gene3D" id="3.20.20.80">
    <property type="entry name" value="Glycosidases"/>
    <property type="match status" value="1"/>
</dbReference>
<accession>A0ABT0XPZ6</accession>
<protein>
    <submittedName>
        <fullName evidence="1">Family 10 glycosylhydrolase</fullName>
    </submittedName>
</protein>
<sequence length="215" mass="25627">MFWWERNNLRLIQTNLREVDATLNVDQLISDLKEFSANTLMMNAGGIFAFYPTKLKYQYQTPYLKQDLLRKVIEETHAAGIKFIARFDFSKAHESIFKEKPEWFYRTKDGHEVNYNGIVHTCINGYYQQEYSLKMIEEVITEYQVDGIFFNMFGYQTSDYSSNDYGICHCQSCQTRFKEMYQLELPLSNDRSSESYKKYKEFQWKTTQEMLGSNS</sequence>